<sequence length="250" mass="28625">MLLRIGIVFSCVLILFGFYPSTAKMEDYNAKVRVEETVTMMKAQKIEVTDWSLYVREDLGLLENKNGYIKSTQAIQDKARGFKWDMSQTKDGHLKMKGTRENHRLNVIETITYTAYPHKSKLSAYLLYQVKGAGWSKDKWEKSFSIFLKQKSRMFTKNTQIFSCIQGDAGDTMGIVLYKKAEELLDEFSAEKVEDLKEETFVSVSAYNEAWNDHIVTNDKKMNLQIALRQSGMGGKTTVTIGTPIITTEY</sequence>
<comment type="caution">
    <text evidence="1">The sequence shown here is derived from an EMBL/GenBank/DDBJ whole genome shotgun (WGS) entry which is preliminary data.</text>
</comment>
<organism evidence="1 2">
    <name type="scientific">Exobacillus caeni</name>
    <dbReference type="NCBI Taxonomy" id="2574798"/>
    <lineage>
        <taxon>Bacteria</taxon>
        <taxon>Bacillati</taxon>
        <taxon>Bacillota</taxon>
        <taxon>Bacilli</taxon>
        <taxon>Bacillales</taxon>
        <taxon>Guptibacillaceae</taxon>
        <taxon>Exobacillus</taxon>
    </lineage>
</organism>
<accession>A0A5R9F055</accession>
<dbReference type="RefSeq" id="WP_138128436.1">
    <property type="nucleotide sequence ID" value="NZ_SWLG01000016.1"/>
</dbReference>
<name>A0A5R9F055_9BACL</name>
<dbReference type="EMBL" id="SWLG01000016">
    <property type="protein sequence ID" value="TLS35816.1"/>
    <property type="molecule type" value="Genomic_DNA"/>
</dbReference>
<dbReference type="InterPro" id="IPR014794">
    <property type="entry name" value="DUF1779"/>
</dbReference>
<gene>
    <name evidence="1" type="ORF">FCL54_18545</name>
</gene>
<keyword evidence="2" id="KW-1185">Reference proteome</keyword>
<dbReference type="InterPro" id="IPR036209">
    <property type="entry name" value="YwmB-like_sf"/>
</dbReference>
<evidence type="ECO:0000313" key="2">
    <source>
        <dbReference type="Proteomes" id="UP000308230"/>
    </source>
</evidence>
<dbReference type="AlphaFoldDB" id="A0A5R9F055"/>
<reference evidence="1 2" key="1">
    <citation type="submission" date="2019-04" db="EMBL/GenBank/DDBJ databases">
        <title>Bacillus caeni sp. nov., a bacterium isolated from mangrove sediment.</title>
        <authorList>
            <person name="Huang H."/>
            <person name="Mo K."/>
            <person name="Hu Y."/>
        </authorList>
    </citation>
    <scope>NUCLEOTIDE SEQUENCE [LARGE SCALE GENOMIC DNA]</scope>
    <source>
        <strain evidence="1 2">HB172195</strain>
    </source>
</reference>
<dbReference type="SUPFAM" id="SSF143842">
    <property type="entry name" value="YwmB-like"/>
    <property type="match status" value="1"/>
</dbReference>
<evidence type="ECO:0008006" key="3">
    <source>
        <dbReference type="Google" id="ProtNLM"/>
    </source>
</evidence>
<dbReference type="OrthoDB" id="2374820at2"/>
<protein>
    <recommendedName>
        <fullName evidence="3">TATA-box binding protein</fullName>
    </recommendedName>
</protein>
<proteinExistence type="predicted"/>
<dbReference type="Gene3D" id="3.30.2030.10">
    <property type="entry name" value="YwmB-like"/>
    <property type="match status" value="1"/>
</dbReference>
<dbReference type="Proteomes" id="UP000308230">
    <property type="component" value="Unassembled WGS sequence"/>
</dbReference>
<dbReference type="Pfam" id="PF08680">
    <property type="entry name" value="DUF1779"/>
    <property type="match status" value="1"/>
</dbReference>
<evidence type="ECO:0000313" key="1">
    <source>
        <dbReference type="EMBL" id="TLS35816.1"/>
    </source>
</evidence>
<dbReference type="Gene3D" id="3.30.360.40">
    <property type="entry name" value="YwmB-like"/>
    <property type="match status" value="1"/>
</dbReference>